<dbReference type="GO" id="GO:0005789">
    <property type="term" value="C:endoplasmic reticulum membrane"/>
    <property type="evidence" value="ECO:0007669"/>
    <property type="project" value="TreeGrafter"/>
</dbReference>
<dbReference type="InterPro" id="IPR023076">
    <property type="entry name" value="HMG_CoA_Rdtase_CS"/>
</dbReference>
<dbReference type="InterPro" id="IPR009023">
    <property type="entry name" value="HMG_CoA_Rdtase_NAD(P)-bd_sf"/>
</dbReference>
<gene>
    <name evidence="7" type="ORF">CGOC_LOCUS4257</name>
</gene>
<evidence type="ECO:0000256" key="3">
    <source>
        <dbReference type="ARBA" id="ARBA00012999"/>
    </source>
</evidence>
<dbReference type="SUPFAM" id="SSF55035">
    <property type="entry name" value="NAD-binding domain of HMG-CoA reductase"/>
    <property type="match status" value="1"/>
</dbReference>
<evidence type="ECO:0000313" key="7">
    <source>
        <dbReference type="EMBL" id="VDK58244.1"/>
    </source>
</evidence>
<dbReference type="OrthoDB" id="5843409at2759"/>
<dbReference type="InterPro" id="IPR002202">
    <property type="entry name" value="HMG_CoA_Rdtase"/>
</dbReference>
<dbReference type="PANTHER" id="PTHR10572">
    <property type="entry name" value="3-HYDROXY-3-METHYLGLUTARYL-COENZYME A REDUCTASE"/>
    <property type="match status" value="1"/>
</dbReference>
<dbReference type="EMBL" id="UYRV01011562">
    <property type="protein sequence ID" value="VDK58244.1"/>
    <property type="molecule type" value="Genomic_DNA"/>
</dbReference>
<dbReference type="FunFam" id="3.30.70.420:FF:000001">
    <property type="entry name" value="3-hydroxy-3-methylglutaryl coenzyme A reductase"/>
    <property type="match status" value="1"/>
</dbReference>
<dbReference type="GO" id="GO:0016126">
    <property type="term" value="P:sterol biosynthetic process"/>
    <property type="evidence" value="ECO:0007669"/>
    <property type="project" value="TreeGrafter"/>
</dbReference>
<reference evidence="7 8" key="1">
    <citation type="submission" date="2018-11" db="EMBL/GenBank/DDBJ databases">
        <authorList>
            <consortium name="Pathogen Informatics"/>
        </authorList>
    </citation>
    <scope>NUCLEOTIDE SEQUENCE [LARGE SCALE GENOMIC DNA]</scope>
</reference>
<dbReference type="EC" id="1.1.1.34" evidence="3"/>
<dbReference type="GO" id="GO:0008299">
    <property type="term" value="P:isoprenoid biosynthetic process"/>
    <property type="evidence" value="ECO:0007669"/>
    <property type="project" value="TreeGrafter"/>
</dbReference>
<keyword evidence="8" id="KW-1185">Reference proteome</keyword>
<evidence type="ECO:0000256" key="6">
    <source>
        <dbReference type="ARBA" id="ARBA00023002"/>
    </source>
</evidence>
<evidence type="ECO:0000256" key="2">
    <source>
        <dbReference type="ARBA" id="ARBA00007661"/>
    </source>
</evidence>
<keyword evidence="5" id="KW-0521">NADP</keyword>
<keyword evidence="6" id="KW-0560">Oxidoreductase</keyword>
<dbReference type="Pfam" id="PF00368">
    <property type="entry name" value="HMG-CoA_red"/>
    <property type="match status" value="1"/>
</dbReference>
<evidence type="ECO:0000256" key="4">
    <source>
        <dbReference type="ARBA" id="ARBA00016920"/>
    </source>
</evidence>
<accession>A0A3P6ST41</accession>
<proteinExistence type="inferred from homology"/>
<organism evidence="7 8">
    <name type="scientific">Cylicostephanus goldi</name>
    <name type="common">Nematode worm</name>
    <dbReference type="NCBI Taxonomy" id="71465"/>
    <lineage>
        <taxon>Eukaryota</taxon>
        <taxon>Metazoa</taxon>
        <taxon>Ecdysozoa</taxon>
        <taxon>Nematoda</taxon>
        <taxon>Chromadorea</taxon>
        <taxon>Rhabditida</taxon>
        <taxon>Rhabditina</taxon>
        <taxon>Rhabditomorpha</taxon>
        <taxon>Strongyloidea</taxon>
        <taxon>Strongylidae</taxon>
        <taxon>Cylicostephanus</taxon>
    </lineage>
</organism>
<dbReference type="PROSITE" id="PS00066">
    <property type="entry name" value="HMG_COA_REDUCTASE_1"/>
    <property type="match status" value="1"/>
</dbReference>
<evidence type="ECO:0000256" key="5">
    <source>
        <dbReference type="ARBA" id="ARBA00022857"/>
    </source>
</evidence>
<protein>
    <recommendedName>
        <fullName evidence="4">3-hydroxy-3-methylglutaryl-coenzyme A reductase</fullName>
        <ecNumber evidence="3">1.1.1.34</ecNumber>
    </recommendedName>
</protein>
<dbReference type="PROSITE" id="PS50065">
    <property type="entry name" value="HMG_COA_REDUCTASE_4"/>
    <property type="match status" value="1"/>
</dbReference>
<dbReference type="PANTHER" id="PTHR10572:SF24">
    <property type="entry name" value="3-HYDROXY-3-METHYLGLUTARYL-COENZYME A REDUCTASE"/>
    <property type="match status" value="1"/>
</dbReference>
<dbReference type="GO" id="GO:0015936">
    <property type="term" value="P:coenzyme A metabolic process"/>
    <property type="evidence" value="ECO:0007669"/>
    <property type="project" value="InterPro"/>
</dbReference>
<comment type="pathway">
    <text evidence="1">Metabolic intermediate biosynthesis; (R)-mevalonate biosynthesis; (R)-mevalonate from acetyl-CoA: step 3/3.</text>
</comment>
<dbReference type="GO" id="GO:0005778">
    <property type="term" value="C:peroxisomal membrane"/>
    <property type="evidence" value="ECO:0007669"/>
    <property type="project" value="TreeGrafter"/>
</dbReference>
<dbReference type="GO" id="GO:0004420">
    <property type="term" value="F:hydroxymethylglutaryl-CoA reductase (NADPH) activity"/>
    <property type="evidence" value="ECO:0007669"/>
    <property type="project" value="UniProtKB-EC"/>
</dbReference>
<evidence type="ECO:0000313" key="8">
    <source>
        <dbReference type="Proteomes" id="UP000271889"/>
    </source>
</evidence>
<dbReference type="PRINTS" id="PR00071">
    <property type="entry name" value="HMGCOARDTASE"/>
</dbReference>
<evidence type="ECO:0000256" key="1">
    <source>
        <dbReference type="ARBA" id="ARBA00005084"/>
    </source>
</evidence>
<dbReference type="Proteomes" id="UP000271889">
    <property type="component" value="Unassembled WGS sequence"/>
</dbReference>
<dbReference type="AlphaFoldDB" id="A0A3P6ST41"/>
<dbReference type="Gene3D" id="3.30.70.420">
    <property type="entry name" value="Hydroxymethylglutaryl-CoA reductase, class I/II, NAD/NADP-binding domain"/>
    <property type="match status" value="1"/>
</dbReference>
<sequence>MLCYPIVNKYHFSALKRWFDVPENFALIKSEFESTSRFAQLRQVEVAIDGNLAFVRFVALTGDAMGMNMVSKGCSLAMHLLKQKFPAIQLLALSGNYCVDKKAAAINWINGRGRSVVADCTLPASVVLSIFKTTPKQMAEAAQVCQHNTYDLLSLLLTNCSYEVFRSFYKFVAFSFLLSFFGEAVDLR</sequence>
<comment type="similarity">
    <text evidence="2">Belongs to the HMG-CoA reductase family.</text>
</comment>
<name>A0A3P6ST41_CYLGO</name>